<accession>A0A502FYG2</accession>
<keyword evidence="2" id="KW-0732">Signal</keyword>
<evidence type="ECO:0000256" key="1">
    <source>
        <dbReference type="SAM" id="MobiDB-lite"/>
    </source>
</evidence>
<evidence type="ECO:0008006" key="5">
    <source>
        <dbReference type="Google" id="ProtNLM"/>
    </source>
</evidence>
<evidence type="ECO:0000313" key="3">
    <source>
        <dbReference type="EMBL" id="TPG54519.1"/>
    </source>
</evidence>
<sequence length="568" mass="61729">MAIGRYLAAAAIWWSVATPAAAQQPPVQAKTGPDIVVQGAVDAPSAWRRAESAHVIVTSKGSEAELKRVTNALERLYALMARLYHRTDAADDTVKLQVTLVDSADFFQAMKLRNLRSEEGPYAATFAGERYYDPREDGPVLAVARTDQVIKLSTALAEDRDVEDASGSIDSEGSMGTGMAETANRPPIARKWEAVLYSAFAQHFLLTYMPAAYPRWYLDGVGALFSTFDVRRDGKVDYARDPLDYRQVFYAYGSLRVRPILTGEYLEGDAGKAHWTPYHAWLLTHFFLFSQLKPERSQQFQRYMAEIGRGVPLAEAAKVFGDLKRVQHDLDVYQERGTEYARADAVPPPGGDPTINVVSRSSAAVIEARLELGTRLAGGAADSAWVAQLHDTVADLPYNAEALLTEAEVECRAGQNDACLDSAERVLAKTPDNIRALAWKGIALTHQALAGPASDRVRGLKAARVPIVRALRIDNDTPLPLLAFFNSYAEAGDPVPDQAVLGLVKVTQAVPAAPGPRVALARELLRQGHADLARQVLIPVLYGGYDSPEKTVAQTLLAAAGSAQHAAR</sequence>
<comment type="caution">
    <text evidence="3">The sequence shown here is derived from an EMBL/GenBank/DDBJ whole genome shotgun (WGS) entry which is preliminary data.</text>
</comment>
<evidence type="ECO:0000313" key="4">
    <source>
        <dbReference type="Proteomes" id="UP000319931"/>
    </source>
</evidence>
<dbReference type="Gene3D" id="1.25.40.10">
    <property type="entry name" value="Tetratricopeptide repeat domain"/>
    <property type="match status" value="1"/>
</dbReference>
<organism evidence="3 4">
    <name type="scientific">Sphingomonas glacialis</name>
    <dbReference type="NCBI Taxonomy" id="658225"/>
    <lineage>
        <taxon>Bacteria</taxon>
        <taxon>Pseudomonadati</taxon>
        <taxon>Pseudomonadota</taxon>
        <taxon>Alphaproteobacteria</taxon>
        <taxon>Sphingomonadales</taxon>
        <taxon>Sphingomonadaceae</taxon>
        <taxon>Sphingomonas</taxon>
    </lineage>
</organism>
<evidence type="ECO:0000256" key="2">
    <source>
        <dbReference type="SAM" id="SignalP"/>
    </source>
</evidence>
<proteinExistence type="predicted"/>
<dbReference type="AlphaFoldDB" id="A0A502FYG2"/>
<name>A0A502FYG2_9SPHN</name>
<dbReference type="OrthoDB" id="5523615at2"/>
<feature type="chain" id="PRO_5021456169" description="Tetratricopeptide repeat protein" evidence="2">
    <location>
        <begin position="23"/>
        <end position="568"/>
    </location>
</feature>
<dbReference type="RefSeq" id="WP_140849671.1">
    <property type="nucleotide sequence ID" value="NZ_RCZC01000002.1"/>
</dbReference>
<keyword evidence="4" id="KW-1185">Reference proteome</keyword>
<gene>
    <name evidence="3" type="ORF">EAH76_07655</name>
</gene>
<dbReference type="InterPro" id="IPR011990">
    <property type="entry name" value="TPR-like_helical_dom_sf"/>
</dbReference>
<reference evidence="3 4" key="1">
    <citation type="journal article" date="2019" name="Environ. Microbiol.">
        <title>Species interactions and distinct microbial communities in high Arctic permafrost affected cryosols are associated with the CH4 and CO2 gas fluxes.</title>
        <authorList>
            <person name="Altshuler I."/>
            <person name="Hamel J."/>
            <person name="Turney S."/>
            <person name="Magnuson E."/>
            <person name="Levesque R."/>
            <person name="Greer C."/>
            <person name="Whyte L.G."/>
        </authorList>
    </citation>
    <scope>NUCLEOTIDE SEQUENCE [LARGE SCALE GENOMIC DNA]</scope>
    <source>
        <strain evidence="3 4">E6.1</strain>
    </source>
</reference>
<dbReference type="EMBL" id="RCZC01000002">
    <property type="protein sequence ID" value="TPG54519.1"/>
    <property type="molecule type" value="Genomic_DNA"/>
</dbReference>
<protein>
    <recommendedName>
        <fullName evidence="5">Tetratricopeptide repeat protein</fullName>
    </recommendedName>
</protein>
<dbReference type="Proteomes" id="UP000319931">
    <property type="component" value="Unassembled WGS sequence"/>
</dbReference>
<feature type="signal peptide" evidence="2">
    <location>
        <begin position="1"/>
        <end position="22"/>
    </location>
</feature>
<dbReference type="SUPFAM" id="SSF48452">
    <property type="entry name" value="TPR-like"/>
    <property type="match status" value="1"/>
</dbReference>
<feature type="region of interest" description="Disordered" evidence="1">
    <location>
        <begin position="162"/>
        <end position="182"/>
    </location>
</feature>